<dbReference type="InterPro" id="IPR029526">
    <property type="entry name" value="PGBD"/>
</dbReference>
<dbReference type="AlphaFoldDB" id="A0AAV4ATU2"/>
<dbReference type="Proteomes" id="UP000735302">
    <property type="component" value="Unassembled WGS sequence"/>
</dbReference>
<evidence type="ECO:0000313" key="2">
    <source>
        <dbReference type="EMBL" id="GFO14486.1"/>
    </source>
</evidence>
<sequence length="396" mass="45977">MQDLDADDDDAVDTIDIEMVNTEWLEADPYFTPQVHDFEGDGGIKFDDTDFTEVDYVAQFLNEDFWNLLVIESNRKAKQFFDTHQDFSRRSIFLSWSDTNTEEMKKFIGLILLQGLVKKPHWRMYWSKDPPTFAAILDRNRYELLMKFFHFSDNSAEPPRNSFQRDRLYKIRPLVDHFSRTFSGAFTPFQNICIDESLLLFKGRIIFRQYIPLKRARFGIKLFCLTDKNGYLHSFRVYSGKDDPITNLNDSVPQECRDMSITSKTTVALMRSFLNKGYHLYVGNWYSSVPLLEYFHSKKTMCTSTAKANRVPKQLKSHKIAKGETVAFSKGPVLAQKFEDKRTVYMLTTGNGADTVTKTKPGGQRRTIPKSVDEYNKNMGGVDRIDQLIEPYECNA</sequence>
<dbReference type="PANTHER" id="PTHR46599">
    <property type="entry name" value="PIGGYBAC TRANSPOSABLE ELEMENT-DERIVED PROTEIN 4"/>
    <property type="match status" value="1"/>
</dbReference>
<proteinExistence type="predicted"/>
<dbReference type="PANTHER" id="PTHR46599:SF3">
    <property type="entry name" value="PIGGYBAC TRANSPOSABLE ELEMENT-DERIVED PROTEIN 4"/>
    <property type="match status" value="1"/>
</dbReference>
<accession>A0AAV4ATU2</accession>
<evidence type="ECO:0000313" key="3">
    <source>
        <dbReference type="Proteomes" id="UP000735302"/>
    </source>
</evidence>
<protein>
    <submittedName>
        <fullName evidence="2">PiggyBac transposase uribo1</fullName>
    </submittedName>
</protein>
<reference evidence="2 3" key="1">
    <citation type="journal article" date="2021" name="Elife">
        <title>Chloroplast acquisition without the gene transfer in kleptoplastic sea slugs, Plakobranchus ocellatus.</title>
        <authorList>
            <person name="Maeda T."/>
            <person name="Takahashi S."/>
            <person name="Yoshida T."/>
            <person name="Shimamura S."/>
            <person name="Takaki Y."/>
            <person name="Nagai Y."/>
            <person name="Toyoda A."/>
            <person name="Suzuki Y."/>
            <person name="Arimoto A."/>
            <person name="Ishii H."/>
            <person name="Satoh N."/>
            <person name="Nishiyama T."/>
            <person name="Hasebe M."/>
            <person name="Maruyama T."/>
            <person name="Minagawa J."/>
            <person name="Obokata J."/>
            <person name="Shigenobu S."/>
        </authorList>
    </citation>
    <scope>NUCLEOTIDE SEQUENCE [LARGE SCALE GENOMIC DNA]</scope>
</reference>
<feature type="domain" description="PiggyBac transposable element-derived protein" evidence="1">
    <location>
        <begin position="54"/>
        <end position="394"/>
    </location>
</feature>
<gene>
    <name evidence="2" type="ORF">PoB_004099100</name>
</gene>
<comment type="caution">
    <text evidence="2">The sequence shown here is derived from an EMBL/GenBank/DDBJ whole genome shotgun (WGS) entry which is preliminary data.</text>
</comment>
<keyword evidence="3" id="KW-1185">Reference proteome</keyword>
<evidence type="ECO:0000259" key="1">
    <source>
        <dbReference type="Pfam" id="PF13843"/>
    </source>
</evidence>
<name>A0AAV4ATU2_9GAST</name>
<dbReference type="Pfam" id="PF13843">
    <property type="entry name" value="DDE_Tnp_1_7"/>
    <property type="match status" value="1"/>
</dbReference>
<dbReference type="EMBL" id="BLXT01004566">
    <property type="protein sequence ID" value="GFO14486.1"/>
    <property type="molecule type" value="Genomic_DNA"/>
</dbReference>
<organism evidence="2 3">
    <name type="scientific">Plakobranchus ocellatus</name>
    <dbReference type="NCBI Taxonomy" id="259542"/>
    <lineage>
        <taxon>Eukaryota</taxon>
        <taxon>Metazoa</taxon>
        <taxon>Spiralia</taxon>
        <taxon>Lophotrochozoa</taxon>
        <taxon>Mollusca</taxon>
        <taxon>Gastropoda</taxon>
        <taxon>Heterobranchia</taxon>
        <taxon>Euthyneura</taxon>
        <taxon>Panpulmonata</taxon>
        <taxon>Sacoglossa</taxon>
        <taxon>Placobranchoidea</taxon>
        <taxon>Plakobranchidae</taxon>
        <taxon>Plakobranchus</taxon>
    </lineage>
</organism>